<keyword evidence="2 4" id="KW-0413">Isomerase</keyword>
<evidence type="ECO:0000313" key="5">
    <source>
        <dbReference type="Proteomes" id="UP000540412"/>
    </source>
</evidence>
<name>A0A7W9PKW6_9NOCA</name>
<sequence length="78" mass="8428">MPFANFKVPSGTLSPEQKATIIHRTTELYVEIYGERARGGTMVLVEEVTDGGWGIGDHVLTLAELRDDDASGSPDDHG</sequence>
<dbReference type="PANTHER" id="PTHR35530:SF2">
    <property type="entry name" value="BSL4019 PROTEIN"/>
    <property type="match status" value="1"/>
</dbReference>
<organism evidence="4 5">
    <name type="scientific">Nocardia transvalensis</name>
    <dbReference type="NCBI Taxonomy" id="37333"/>
    <lineage>
        <taxon>Bacteria</taxon>
        <taxon>Bacillati</taxon>
        <taxon>Actinomycetota</taxon>
        <taxon>Actinomycetes</taxon>
        <taxon>Mycobacteriales</taxon>
        <taxon>Nocardiaceae</taxon>
        <taxon>Nocardia</taxon>
    </lineage>
</organism>
<comment type="caution">
    <text evidence="4">The sequence shown here is derived from an EMBL/GenBank/DDBJ whole genome shotgun (WGS) entry which is preliminary data.</text>
</comment>
<proteinExistence type="inferred from homology"/>
<dbReference type="RefSeq" id="WP_040747561.1">
    <property type="nucleotide sequence ID" value="NZ_JACHIT010000002.1"/>
</dbReference>
<evidence type="ECO:0000256" key="2">
    <source>
        <dbReference type="ARBA" id="ARBA00023235"/>
    </source>
</evidence>
<dbReference type="AlphaFoldDB" id="A0A7W9PKW6"/>
<evidence type="ECO:0000259" key="3">
    <source>
        <dbReference type="Pfam" id="PF01361"/>
    </source>
</evidence>
<dbReference type="PANTHER" id="PTHR35530">
    <property type="entry name" value="TAUTOMERASE-RELATED"/>
    <property type="match status" value="1"/>
</dbReference>
<accession>A0A7W9PKW6</accession>
<dbReference type="InterPro" id="IPR004370">
    <property type="entry name" value="4-OT-like_dom"/>
</dbReference>
<dbReference type="Gene3D" id="3.30.429.10">
    <property type="entry name" value="Macrophage Migration Inhibitory Factor"/>
    <property type="match status" value="1"/>
</dbReference>
<reference evidence="4 5" key="1">
    <citation type="submission" date="2020-08" db="EMBL/GenBank/DDBJ databases">
        <title>Sequencing the genomes of 1000 actinobacteria strains.</title>
        <authorList>
            <person name="Klenk H.-P."/>
        </authorList>
    </citation>
    <scope>NUCLEOTIDE SEQUENCE [LARGE SCALE GENOMIC DNA]</scope>
    <source>
        <strain evidence="4 5">DSM 43582</strain>
    </source>
</reference>
<dbReference type="Proteomes" id="UP000540412">
    <property type="component" value="Unassembled WGS sequence"/>
</dbReference>
<feature type="domain" description="4-oxalocrotonate tautomerase-like" evidence="3">
    <location>
        <begin position="2"/>
        <end position="61"/>
    </location>
</feature>
<dbReference type="GO" id="GO:0016853">
    <property type="term" value="F:isomerase activity"/>
    <property type="evidence" value="ECO:0007669"/>
    <property type="project" value="UniProtKB-KW"/>
</dbReference>
<dbReference type="InterPro" id="IPR014347">
    <property type="entry name" value="Tautomerase/MIF_sf"/>
</dbReference>
<dbReference type="SUPFAM" id="SSF55331">
    <property type="entry name" value="Tautomerase/MIF"/>
    <property type="match status" value="1"/>
</dbReference>
<protein>
    <submittedName>
        <fullName evidence="4">4-oxalocrotonate tautomerase</fullName>
        <ecNumber evidence="4">5.3.2.6</ecNumber>
    </submittedName>
</protein>
<comment type="similarity">
    <text evidence="1">Belongs to the 4-oxalocrotonate tautomerase family.</text>
</comment>
<dbReference type="Pfam" id="PF01361">
    <property type="entry name" value="Tautomerase"/>
    <property type="match status" value="1"/>
</dbReference>
<dbReference type="EC" id="5.3.2.6" evidence="4"/>
<dbReference type="EMBL" id="JACHIT010000002">
    <property type="protein sequence ID" value="MBB5918069.1"/>
    <property type="molecule type" value="Genomic_DNA"/>
</dbReference>
<gene>
    <name evidence="4" type="ORF">BJY24_006981</name>
</gene>
<keyword evidence="5" id="KW-1185">Reference proteome</keyword>
<evidence type="ECO:0000256" key="1">
    <source>
        <dbReference type="ARBA" id="ARBA00006723"/>
    </source>
</evidence>
<evidence type="ECO:0000313" key="4">
    <source>
        <dbReference type="EMBL" id="MBB5918069.1"/>
    </source>
</evidence>